<gene>
    <name evidence="3" type="ORF">LPC04_18395</name>
</gene>
<name>A0A9X2C0X2_9BURK</name>
<sequence>MRSPLLFLLPVVIASLAGCASRIERGEAAPLAPPDGSDRASSSPSNRVEVAGLPGWLRIRLADYDAQTGPAAPRAVFEVAYGSGVAYYVQAGCCDQLDPLIDANGVIVCYPTGGYTGRGDGKCLQELPVVAHRREVWRHR</sequence>
<reference evidence="3" key="1">
    <citation type="submission" date="2021-11" db="EMBL/GenBank/DDBJ databases">
        <title>BS-T2-15 a new species belonging to the Comamonadaceae family isolated from the soil of a French oak forest.</title>
        <authorList>
            <person name="Mieszkin S."/>
            <person name="Alain K."/>
        </authorList>
    </citation>
    <scope>NUCLEOTIDE SEQUENCE</scope>
    <source>
        <strain evidence="3">BS-T2-15</strain>
    </source>
</reference>
<accession>A0A9X2C0X2</accession>
<comment type="caution">
    <text evidence="3">The sequence shown here is derived from an EMBL/GenBank/DDBJ whole genome shotgun (WGS) entry which is preliminary data.</text>
</comment>
<protein>
    <recommendedName>
        <fullName evidence="2">DUF6970 domain-containing protein</fullName>
    </recommendedName>
</protein>
<dbReference type="PROSITE" id="PS51257">
    <property type="entry name" value="PROKAR_LIPOPROTEIN"/>
    <property type="match status" value="1"/>
</dbReference>
<proteinExistence type="predicted"/>
<feature type="domain" description="DUF6970" evidence="2">
    <location>
        <begin position="70"/>
        <end position="137"/>
    </location>
</feature>
<dbReference type="Pfam" id="PF22311">
    <property type="entry name" value="DUF6970"/>
    <property type="match status" value="1"/>
</dbReference>
<feature type="region of interest" description="Disordered" evidence="1">
    <location>
        <begin position="28"/>
        <end position="48"/>
    </location>
</feature>
<evidence type="ECO:0000259" key="2">
    <source>
        <dbReference type="Pfam" id="PF22311"/>
    </source>
</evidence>
<dbReference type="InterPro" id="IPR054243">
    <property type="entry name" value="DUF6970"/>
</dbReference>
<evidence type="ECO:0000313" key="4">
    <source>
        <dbReference type="Proteomes" id="UP001139353"/>
    </source>
</evidence>
<keyword evidence="4" id="KW-1185">Reference proteome</keyword>
<dbReference type="Proteomes" id="UP001139353">
    <property type="component" value="Unassembled WGS sequence"/>
</dbReference>
<dbReference type="EMBL" id="JAJLJH010000005">
    <property type="protein sequence ID" value="MCK9687677.1"/>
    <property type="molecule type" value="Genomic_DNA"/>
</dbReference>
<dbReference type="AlphaFoldDB" id="A0A9X2C0X2"/>
<evidence type="ECO:0000313" key="3">
    <source>
        <dbReference type="EMBL" id="MCK9687677.1"/>
    </source>
</evidence>
<organism evidence="3 4">
    <name type="scientific">Scleromatobacter humisilvae</name>
    <dbReference type="NCBI Taxonomy" id="2897159"/>
    <lineage>
        <taxon>Bacteria</taxon>
        <taxon>Pseudomonadati</taxon>
        <taxon>Pseudomonadota</taxon>
        <taxon>Betaproteobacteria</taxon>
        <taxon>Burkholderiales</taxon>
        <taxon>Sphaerotilaceae</taxon>
        <taxon>Scleromatobacter</taxon>
    </lineage>
</organism>
<evidence type="ECO:0000256" key="1">
    <source>
        <dbReference type="SAM" id="MobiDB-lite"/>
    </source>
</evidence>
<dbReference type="RefSeq" id="WP_275683716.1">
    <property type="nucleotide sequence ID" value="NZ_JAJLJH010000005.1"/>
</dbReference>